<dbReference type="RefSeq" id="WP_055465299.1">
    <property type="nucleotide sequence ID" value="NZ_LKHS01000002.1"/>
</dbReference>
<dbReference type="InterPro" id="IPR045134">
    <property type="entry name" value="UHRF1/2-like"/>
</dbReference>
<dbReference type="InParanoid" id="A0A0Q2SJ75"/>
<dbReference type="CDD" id="cd00085">
    <property type="entry name" value="HNHc"/>
    <property type="match status" value="1"/>
</dbReference>
<dbReference type="GO" id="GO:0044027">
    <property type="term" value="P:negative regulation of gene expression via chromosomal CpG island methylation"/>
    <property type="evidence" value="ECO:0007669"/>
    <property type="project" value="TreeGrafter"/>
</dbReference>
<dbReference type="InterPro" id="IPR003105">
    <property type="entry name" value="SRA_YDG"/>
</dbReference>
<dbReference type="InterPro" id="IPR036987">
    <property type="entry name" value="SRA-YDG_sf"/>
</dbReference>
<evidence type="ECO:0000313" key="3">
    <source>
        <dbReference type="Proteomes" id="UP000051221"/>
    </source>
</evidence>
<dbReference type="PANTHER" id="PTHR14140">
    <property type="entry name" value="E3 UBIQUITIN-PROTEIN LIGASE UHRF-RELATED"/>
    <property type="match status" value="1"/>
</dbReference>
<dbReference type="Pfam" id="PF13391">
    <property type="entry name" value="HNH_2"/>
    <property type="match status" value="1"/>
</dbReference>
<organism evidence="2 3">
    <name type="scientific">Vibrio furnissii</name>
    <dbReference type="NCBI Taxonomy" id="29494"/>
    <lineage>
        <taxon>Bacteria</taxon>
        <taxon>Pseudomonadati</taxon>
        <taxon>Pseudomonadota</taxon>
        <taxon>Gammaproteobacteria</taxon>
        <taxon>Vibrionales</taxon>
        <taxon>Vibrionaceae</taxon>
        <taxon>Vibrio</taxon>
    </lineage>
</organism>
<sequence length="289" mass="32251">MRVFGHIQDVSVGDIFENRIELAKSGIHPPTQAGISGGAKEGADSIVLSGGYEDDEDFGDEIIYTGAGGRDENTGKQIADQKLERTNLALAKNSLEGLPVRVTRSAKHPSHYSPTKGYQYAGLYRVVDYWYESGLSGFKVWRYRLVAHDRFGERVDEIRTEHPDYLPTLRTQVTVQRLVRDTNIAQKVKALYDYRCQVCGLTIDTGVGRYAEAAHIKPLGQPHCGPDVEENILCLCPNHHVMFDHGAFSVADDLSLIGIDGQLTTIKTHKIGIAFITYHREHYFKSMLS</sequence>
<feature type="domain" description="YDG" evidence="1">
    <location>
        <begin position="5"/>
        <end position="147"/>
    </location>
</feature>
<accession>A0A0Q2SJ75</accession>
<dbReference type="GO" id="GO:0061630">
    <property type="term" value="F:ubiquitin protein ligase activity"/>
    <property type="evidence" value="ECO:0007669"/>
    <property type="project" value="TreeGrafter"/>
</dbReference>
<gene>
    <name evidence="2" type="ORF">AMR76_03385</name>
</gene>
<dbReference type="Gene3D" id="2.30.280.10">
    <property type="entry name" value="SRA-YDG"/>
    <property type="match status" value="1"/>
</dbReference>
<dbReference type="PANTHER" id="PTHR14140:SF27">
    <property type="entry name" value="OS04G0289800 PROTEIN"/>
    <property type="match status" value="1"/>
</dbReference>
<dbReference type="InterPro" id="IPR003615">
    <property type="entry name" value="HNH_nuc"/>
</dbReference>
<dbReference type="Gene3D" id="1.10.30.50">
    <property type="match status" value="1"/>
</dbReference>
<dbReference type="EMBL" id="LKHS01000002">
    <property type="protein sequence ID" value="KQH87635.1"/>
    <property type="molecule type" value="Genomic_DNA"/>
</dbReference>
<proteinExistence type="predicted"/>
<reference evidence="2 3" key="1">
    <citation type="submission" date="2015-08" db="EMBL/GenBank/DDBJ databases">
        <title>Antibacterial properties of a collection of Vibrionaceae strains.</title>
        <authorList>
            <person name="Giubergia S."/>
        </authorList>
    </citation>
    <scope>NUCLEOTIDE SEQUENCE [LARGE SCALE GENOMIC DNA]</scope>
    <source>
        <strain evidence="2 3">S0821</strain>
    </source>
</reference>
<dbReference type="Proteomes" id="UP000051221">
    <property type="component" value="Unassembled WGS sequence"/>
</dbReference>
<keyword evidence="3" id="KW-1185">Reference proteome</keyword>
<evidence type="ECO:0000259" key="1">
    <source>
        <dbReference type="PROSITE" id="PS51015"/>
    </source>
</evidence>
<evidence type="ECO:0000313" key="2">
    <source>
        <dbReference type="EMBL" id="KQH87635.1"/>
    </source>
</evidence>
<protein>
    <recommendedName>
        <fullName evidence="1">YDG domain-containing protein</fullName>
    </recommendedName>
</protein>
<dbReference type="SMART" id="SM00466">
    <property type="entry name" value="SRA"/>
    <property type="match status" value="1"/>
</dbReference>
<dbReference type="SMART" id="SM00507">
    <property type="entry name" value="HNHc"/>
    <property type="match status" value="1"/>
</dbReference>
<dbReference type="Pfam" id="PF02182">
    <property type="entry name" value="SAD_SRA"/>
    <property type="match status" value="1"/>
</dbReference>
<dbReference type="AlphaFoldDB" id="A0A0Q2SJ75"/>
<dbReference type="SUPFAM" id="SSF88697">
    <property type="entry name" value="PUA domain-like"/>
    <property type="match status" value="1"/>
</dbReference>
<name>A0A0Q2SJ75_VIBFU</name>
<dbReference type="GO" id="GO:0016567">
    <property type="term" value="P:protein ubiquitination"/>
    <property type="evidence" value="ECO:0007669"/>
    <property type="project" value="TreeGrafter"/>
</dbReference>
<comment type="caution">
    <text evidence="2">The sequence shown here is derived from an EMBL/GenBank/DDBJ whole genome shotgun (WGS) entry which is preliminary data.</text>
</comment>
<dbReference type="InterPro" id="IPR015947">
    <property type="entry name" value="PUA-like_sf"/>
</dbReference>
<dbReference type="PROSITE" id="PS51015">
    <property type="entry name" value="YDG"/>
    <property type="match status" value="1"/>
</dbReference>